<accession>A0ABV2H3H1</accession>
<dbReference type="InterPro" id="IPR005119">
    <property type="entry name" value="LysR_subst-bd"/>
</dbReference>
<evidence type="ECO:0000313" key="7">
    <source>
        <dbReference type="Proteomes" id="UP001549031"/>
    </source>
</evidence>
<dbReference type="PRINTS" id="PR00039">
    <property type="entry name" value="HTHLYSR"/>
</dbReference>
<dbReference type="Gene3D" id="1.10.10.10">
    <property type="entry name" value="Winged helix-like DNA-binding domain superfamily/Winged helix DNA-binding domain"/>
    <property type="match status" value="1"/>
</dbReference>
<dbReference type="GO" id="GO:0003677">
    <property type="term" value="F:DNA binding"/>
    <property type="evidence" value="ECO:0007669"/>
    <property type="project" value="UniProtKB-KW"/>
</dbReference>
<keyword evidence="7" id="KW-1185">Reference proteome</keyword>
<reference evidence="6 7" key="1">
    <citation type="submission" date="2024-06" db="EMBL/GenBank/DDBJ databases">
        <title>Genomic Encyclopedia of Type Strains, Phase IV (KMG-IV): sequencing the most valuable type-strain genomes for metagenomic binning, comparative biology and taxonomic classification.</title>
        <authorList>
            <person name="Goeker M."/>
        </authorList>
    </citation>
    <scope>NUCLEOTIDE SEQUENCE [LARGE SCALE GENOMIC DNA]</scope>
    <source>
        <strain evidence="6 7">DSM 105042</strain>
    </source>
</reference>
<comment type="caution">
    <text evidence="6">The sequence shown here is derived from an EMBL/GenBank/DDBJ whole genome shotgun (WGS) entry which is preliminary data.</text>
</comment>
<dbReference type="InterPro" id="IPR036388">
    <property type="entry name" value="WH-like_DNA-bd_sf"/>
</dbReference>
<keyword evidence="4" id="KW-0804">Transcription</keyword>
<organism evidence="6 7">
    <name type="scientific">Pseudorhizobium tarimense</name>
    <dbReference type="NCBI Taxonomy" id="1079109"/>
    <lineage>
        <taxon>Bacteria</taxon>
        <taxon>Pseudomonadati</taxon>
        <taxon>Pseudomonadota</taxon>
        <taxon>Alphaproteobacteria</taxon>
        <taxon>Hyphomicrobiales</taxon>
        <taxon>Rhizobiaceae</taxon>
        <taxon>Rhizobium/Agrobacterium group</taxon>
        <taxon>Pseudorhizobium</taxon>
    </lineage>
</organism>
<dbReference type="Proteomes" id="UP001549031">
    <property type="component" value="Unassembled WGS sequence"/>
</dbReference>
<evidence type="ECO:0000256" key="4">
    <source>
        <dbReference type="ARBA" id="ARBA00023163"/>
    </source>
</evidence>
<dbReference type="Pfam" id="PF03466">
    <property type="entry name" value="LysR_substrate"/>
    <property type="match status" value="1"/>
</dbReference>
<keyword evidence="2" id="KW-0805">Transcription regulation</keyword>
<dbReference type="InterPro" id="IPR036390">
    <property type="entry name" value="WH_DNA-bd_sf"/>
</dbReference>
<evidence type="ECO:0000256" key="2">
    <source>
        <dbReference type="ARBA" id="ARBA00023015"/>
    </source>
</evidence>
<sequence length="314" mass="34499">MDTAWLLDLQVLAKTLNFSRAAEIRNITQPAFGRRIKSLEAWCGSTLIDRSSHRLALTEAGKVMVEAADDVIRRLERSKHELQQLRSSTATLTVASTHALSYTFFPGWVQGLGSLASTMPIRLLSDNMNECERLMLAGEAHFLLCHHHPGTATRLSEREFPMLTLSHERLVPVSRRDNEGQAIYRLPGSPARPVPWLMFEGTSGMGRILVSALSQRTEELHLHNVFSSHLAMVLMALALEGKGVAWIPESLAADELSPGGGLAIAGPMDWAVPVQVALFRTVRPLPDMAERFWQLARNQSLGQVSSVAGPVSAP</sequence>
<dbReference type="PANTHER" id="PTHR30126:SF2">
    <property type="entry name" value="HTH-TYPE TRANSCRIPTIONAL REGULATOR YJIE"/>
    <property type="match status" value="1"/>
</dbReference>
<keyword evidence="3 6" id="KW-0238">DNA-binding</keyword>
<dbReference type="SUPFAM" id="SSF53850">
    <property type="entry name" value="Periplasmic binding protein-like II"/>
    <property type="match status" value="1"/>
</dbReference>
<proteinExistence type="inferred from homology"/>
<comment type="similarity">
    <text evidence="1">Belongs to the LysR transcriptional regulatory family.</text>
</comment>
<dbReference type="SUPFAM" id="SSF46785">
    <property type="entry name" value="Winged helix' DNA-binding domain"/>
    <property type="match status" value="1"/>
</dbReference>
<dbReference type="RefSeq" id="WP_247243217.1">
    <property type="nucleotide sequence ID" value="NZ_JALJRA010000004.1"/>
</dbReference>
<dbReference type="PROSITE" id="PS50931">
    <property type="entry name" value="HTH_LYSR"/>
    <property type="match status" value="1"/>
</dbReference>
<dbReference type="InterPro" id="IPR000847">
    <property type="entry name" value="LysR_HTH_N"/>
</dbReference>
<dbReference type="PANTHER" id="PTHR30126">
    <property type="entry name" value="HTH-TYPE TRANSCRIPTIONAL REGULATOR"/>
    <property type="match status" value="1"/>
</dbReference>
<evidence type="ECO:0000313" key="6">
    <source>
        <dbReference type="EMBL" id="MET3585078.1"/>
    </source>
</evidence>
<dbReference type="Pfam" id="PF00126">
    <property type="entry name" value="HTH_1"/>
    <property type="match status" value="1"/>
</dbReference>
<evidence type="ECO:0000256" key="1">
    <source>
        <dbReference type="ARBA" id="ARBA00009437"/>
    </source>
</evidence>
<name>A0ABV2H3H1_9HYPH</name>
<protein>
    <submittedName>
        <fullName evidence="6">DNA-binding transcriptional LysR family regulator</fullName>
    </submittedName>
</protein>
<dbReference type="CDD" id="cd05466">
    <property type="entry name" value="PBP2_LTTR_substrate"/>
    <property type="match status" value="1"/>
</dbReference>
<feature type="domain" description="HTH lysR-type" evidence="5">
    <location>
        <begin position="1"/>
        <end position="58"/>
    </location>
</feature>
<dbReference type="EMBL" id="JBEPLJ010000004">
    <property type="protein sequence ID" value="MET3585078.1"/>
    <property type="molecule type" value="Genomic_DNA"/>
</dbReference>
<dbReference type="Gene3D" id="3.40.190.290">
    <property type="match status" value="1"/>
</dbReference>
<gene>
    <name evidence="6" type="ORF">ABID21_001180</name>
</gene>
<evidence type="ECO:0000259" key="5">
    <source>
        <dbReference type="PROSITE" id="PS50931"/>
    </source>
</evidence>
<evidence type="ECO:0000256" key="3">
    <source>
        <dbReference type="ARBA" id="ARBA00023125"/>
    </source>
</evidence>